<dbReference type="Proteomes" id="UP000032749">
    <property type="component" value="Chromosome"/>
</dbReference>
<feature type="transmembrane region" description="Helical" evidence="10">
    <location>
        <begin position="51"/>
        <end position="71"/>
    </location>
</feature>
<dbReference type="GO" id="GO:0042910">
    <property type="term" value="F:xenobiotic transmembrane transporter activity"/>
    <property type="evidence" value="ECO:0007669"/>
    <property type="project" value="InterPro"/>
</dbReference>
<dbReference type="PIRSF" id="PIRSF006603">
    <property type="entry name" value="DinF"/>
    <property type="match status" value="1"/>
</dbReference>
<evidence type="ECO:0000256" key="9">
    <source>
        <dbReference type="ARBA" id="ARBA00031636"/>
    </source>
</evidence>
<feature type="transmembrane region" description="Helical" evidence="10">
    <location>
        <begin position="83"/>
        <end position="108"/>
    </location>
</feature>
<keyword evidence="5 10" id="KW-0812">Transmembrane</keyword>
<dbReference type="KEGG" id="oai:OLEAN_C20320"/>
<evidence type="ECO:0000256" key="5">
    <source>
        <dbReference type="ARBA" id="ARBA00022692"/>
    </source>
</evidence>
<dbReference type="InterPro" id="IPR048279">
    <property type="entry name" value="MdtK-like"/>
</dbReference>
<dbReference type="Pfam" id="PF01554">
    <property type="entry name" value="MatE"/>
    <property type="match status" value="2"/>
</dbReference>
<feature type="transmembrane region" description="Helical" evidence="10">
    <location>
        <begin position="128"/>
        <end position="150"/>
    </location>
</feature>
<dbReference type="PATRIC" id="fig|698738.3.peg.2102"/>
<dbReference type="AlphaFoldDB" id="R4YSE7"/>
<evidence type="ECO:0000256" key="8">
    <source>
        <dbReference type="ARBA" id="ARBA00023136"/>
    </source>
</evidence>
<protein>
    <recommendedName>
        <fullName evidence="9">Multidrug-efflux transporter</fullName>
    </recommendedName>
</protein>
<keyword evidence="12" id="KW-1185">Reference proteome</keyword>
<dbReference type="PANTHER" id="PTHR43298">
    <property type="entry name" value="MULTIDRUG RESISTANCE PROTEIN NORM-RELATED"/>
    <property type="match status" value="1"/>
</dbReference>
<evidence type="ECO:0000256" key="6">
    <source>
        <dbReference type="ARBA" id="ARBA00022989"/>
    </source>
</evidence>
<feature type="transmembrane region" description="Helical" evidence="10">
    <location>
        <begin position="310"/>
        <end position="338"/>
    </location>
</feature>
<evidence type="ECO:0000256" key="7">
    <source>
        <dbReference type="ARBA" id="ARBA00023065"/>
    </source>
</evidence>
<keyword evidence="3" id="KW-0050">Antiport</keyword>
<name>R4YSE7_OLEAN</name>
<feature type="transmembrane region" description="Helical" evidence="10">
    <location>
        <begin position="203"/>
        <end position="226"/>
    </location>
</feature>
<feature type="transmembrane region" description="Helical" evidence="10">
    <location>
        <begin position="359"/>
        <end position="382"/>
    </location>
</feature>
<keyword evidence="6 10" id="KW-1133">Transmembrane helix</keyword>
<dbReference type="HOGENOM" id="CLU_012893_5_3_6"/>
<keyword evidence="4" id="KW-1003">Cell membrane</keyword>
<evidence type="ECO:0000256" key="2">
    <source>
        <dbReference type="ARBA" id="ARBA00022448"/>
    </source>
</evidence>
<dbReference type="OrthoDB" id="9780160at2"/>
<dbReference type="EMBL" id="FO203512">
    <property type="protein sequence ID" value="CCK76208.1"/>
    <property type="molecule type" value="Genomic_DNA"/>
</dbReference>
<evidence type="ECO:0000256" key="10">
    <source>
        <dbReference type="SAM" id="Phobius"/>
    </source>
</evidence>
<keyword evidence="7" id="KW-0406">Ion transport</keyword>
<dbReference type="PANTHER" id="PTHR43298:SF2">
    <property type="entry name" value="FMN_FAD EXPORTER YEEO-RELATED"/>
    <property type="match status" value="1"/>
</dbReference>
<dbReference type="CDD" id="cd13133">
    <property type="entry name" value="MATE_like_7"/>
    <property type="match status" value="1"/>
</dbReference>
<feature type="transmembrane region" description="Helical" evidence="10">
    <location>
        <begin position="425"/>
        <end position="444"/>
    </location>
</feature>
<comment type="subcellular location">
    <subcellularLocation>
        <location evidence="1">Cell inner membrane</location>
        <topology evidence="1">Multi-pass membrane protein</topology>
    </subcellularLocation>
</comment>
<dbReference type="InterPro" id="IPR050222">
    <property type="entry name" value="MATE_MdtK"/>
</dbReference>
<proteinExistence type="predicted"/>
<feature type="transmembrane region" description="Helical" evidence="10">
    <location>
        <begin position="170"/>
        <end position="191"/>
    </location>
</feature>
<sequence>MQVKSCFQHSATYSLTYSLTLHPQKRPTIINFFTLSLGRALHIPSDRLSRILTISIPIIMGMLSQSILNLVDAAMVGSLGSEALAGVGIGSYASFLTVSLVMGLSAAVQTLVARRMGAKQSEEAGKPLMAGLIMGSIAALPLTFLFLLFSSELMSLFSSEQAVLDVAQPYFEWRTFAVIAVAFNFCFRGYWAGIGETKAYLKVLLWMHIANVVFSYMLIFGIPALAIPAFGAAGSGMGTCFALFLGTIIYLVSTLKKADHHGFSLHIPSKSMMKSLAHLAIPNSLQQGFFSLGVSVLFMIIGLIGSDEQAIGHILINLALLLILPSVGLGIAATSLVSHSLGANNSENAYQWGWEVVRLAMFLLLLLGLPISLFADSILRIFTNDEHLIALGTIPLQITGISITFEVTAMVLTQALLGAGASRKVLAINLVMQWCLLLPLAYLVGPILGYGLLGIWCIQSMQRISSSVLYAALWRRRSWINERF</sequence>
<evidence type="ECO:0000256" key="4">
    <source>
        <dbReference type="ARBA" id="ARBA00022475"/>
    </source>
</evidence>
<keyword evidence="8 10" id="KW-0472">Membrane</keyword>
<keyword evidence="2" id="KW-0813">Transport</keyword>
<organism evidence="11 12">
    <name type="scientific">Oleispira antarctica RB-8</name>
    <dbReference type="NCBI Taxonomy" id="698738"/>
    <lineage>
        <taxon>Bacteria</taxon>
        <taxon>Pseudomonadati</taxon>
        <taxon>Pseudomonadota</taxon>
        <taxon>Gammaproteobacteria</taxon>
        <taxon>Oceanospirillales</taxon>
        <taxon>Oceanospirillaceae</taxon>
        <taxon>Oleispira</taxon>
    </lineage>
</organism>
<evidence type="ECO:0000256" key="1">
    <source>
        <dbReference type="ARBA" id="ARBA00004429"/>
    </source>
</evidence>
<dbReference type="InterPro" id="IPR002528">
    <property type="entry name" value="MATE_fam"/>
</dbReference>
<feature type="transmembrane region" description="Helical" evidence="10">
    <location>
        <begin position="388"/>
        <end position="413"/>
    </location>
</feature>
<reference evidence="11 12" key="1">
    <citation type="journal article" date="2013" name="Nat. Commun.">
        <title>Genome sequence and functional genomic analysis of the oil-degrading bacterium Oleispira antarctica.</title>
        <authorList>
            <person name="Kube M."/>
            <person name="Chernikova T.N."/>
            <person name="Al-Ramahi Y."/>
            <person name="Beloqui A."/>
            <person name="Lopez-Cortez N."/>
            <person name="Guazzaroni M.E."/>
            <person name="Heipieper H.J."/>
            <person name="Klages S."/>
            <person name="Kotsyurbenko O.R."/>
            <person name="Langer I."/>
            <person name="Nechitaylo T.Y."/>
            <person name="Lunsdorf H."/>
            <person name="Fernandez M."/>
            <person name="Juarez S."/>
            <person name="Ciordia S."/>
            <person name="Singer A."/>
            <person name="Kagan O."/>
            <person name="Egorova O."/>
            <person name="Petit P.A."/>
            <person name="Stogios P."/>
            <person name="Kim Y."/>
            <person name="Tchigvintsev A."/>
            <person name="Flick R."/>
            <person name="Denaro R."/>
            <person name="Genovese M."/>
            <person name="Albar J.P."/>
            <person name="Reva O.N."/>
            <person name="Martinez-Gomariz M."/>
            <person name="Tran H."/>
            <person name="Ferrer M."/>
            <person name="Savchenko A."/>
            <person name="Yakunin A.F."/>
            <person name="Yakimov M.M."/>
            <person name="Golyshina O.V."/>
            <person name="Reinhardt R."/>
            <person name="Golyshin P.N."/>
        </authorList>
    </citation>
    <scope>NUCLEOTIDE SEQUENCE [LARGE SCALE GENOMIC DNA]</scope>
</reference>
<dbReference type="GO" id="GO:0015297">
    <property type="term" value="F:antiporter activity"/>
    <property type="evidence" value="ECO:0007669"/>
    <property type="project" value="UniProtKB-KW"/>
</dbReference>
<gene>
    <name evidence="11" type="primary">norM</name>
    <name evidence="11" type="ORF">OLEAN_C20320</name>
</gene>
<dbReference type="NCBIfam" id="TIGR00797">
    <property type="entry name" value="matE"/>
    <property type="match status" value="1"/>
</dbReference>
<evidence type="ECO:0000256" key="3">
    <source>
        <dbReference type="ARBA" id="ARBA00022449"/>
    </source>
</evidence>
<evidence type="ECO:0000313" key="11">
    <source>
        <dbReference type="EMBL" id="CCK76208.1"/>
    </source>
</evidence>
<accession>R4YSE7</accession>
<dbReference type="STRING" id="698738.OLEAN_C20320"/>
<feature type="transmembrane region" description="Helical" evidence="10">
    <location>
        <begin position="232"/>
        <end position="255"/>
    </location>
</feature>
<evidence type="ECO:0000313" key="12">
    <source>
        <dbReference type="Proteomes" id="UP000032749"/>
    </source>
</evidence>
<dbReference type="GO" id="GO:0006811">
    <property type="term" value="P:monoatomic ion transport"/>
    <property type="evidence" value="ECO:0007669"/>
    <property type="project" value="UniProtKB-KW"/>
</dbReference>
<dbReference type="GO" id="GO:0005886">
    <property type="term" value="C:plasma membrane"/>
    <property type="evidence" value="ECO:0007669"/>
    <property type="project" value="UniProtKB-SubCell"/>
</dbReference>